<organism evidence="2">
    <name type="scientific">Dunaliella tertiolecta</name>
    <name type="common">Green alga</name>
    <dbReference type="NCBI Taxonomy" id="3047"/>
    <lineage>
        <taxon>Eukaryota</taxon>
        <taxon>Viridiplantae</taxon>
        <taxon>Chlorophyta</taxon>
        <taxon>core chlorophytes</taxon>
        <taxon>Chlorophyceae</taxon>
        <taxon>CS clade</taxon>
        <taxon>Chlamydomonadales</taxon>
        <taxon>Dunaliellaceae</taxon>
        <taxon>Dunaliella</taxon>
    </lineage>
</organism>
<name>A0A7S3QWR6_DUNTE</name>
<feature type="region of interest" description="Disordered" evidence="1">
    <location>
        <begin position="252"/>
        <end position="271"/>
    </location>
</feature>
<dbReference type="AlphaFoldDB" id="A0A7S3QWR6"/>
<proteinExistence type="predicted"/>
<feature type="compositionally biased region" description="Polar residues" evidence="1">
    <location>
        <begin position="294"/>
        <end position="307"/>
    </location>
</feature>
<feature type="compositionally biased region" description="Polar residues" evidence="1">
    <location>
        <begin position="151"/>
        <end position="162"/>
    </location>
</feature>
<evidence type="ECO:0000313" key="2">
    <source>
        <dbReference type="EMBL" id="CAE0495610.1"/>
    </source>
</evidence>
<feature type="region of interest" description="Disordered" evidence="1">
    <location>
        <begin position="26"/>
        <end position="55"/>
    </location>
</feature>
<feature type="region of interest" description="Disordered" evidence="1">
    <location>
        <begin position="124"/>
        <end position="209"/>
    </location>
</feature>
<feature type="region of interest" description="Disordered" evidence="1">
    <location>
        <begin position="276"/>
        <end position="399"/>
    </location>
</feature>
<gene>
    <name evidence="2" type="ORF">DTER00134_LOCUS10683</name>
</gene>
<dbReference type="EMBL" id="HBIP01018105">
    <property type="protein sequence ID" value="CAE0495610.1"/>
    <property type="molecule type" value="Transcribed_RNA"/>
</dbReference>
<feature type="compositionally biased region" description="Polar residues" evidence="1">
    <location>
        <begin position="372"/>
        <end position="381"/>
    </location>
</feature>
<protein>
    <submittedName>
        <fullName evidence="2">Uncharacterized protein</fullName>
    </submittedName>
</protein>
<evidence type="ECO:0000256" key="1">
    <source>
        <dbReference type="SAM" id="MobiDB-lite"/>
    </source>
</evidence>
<sequence>MESGTLTAAQGATSAANRASILADADTHTGTNKQSPDGTLKASTQNGGGARPLSPNISILSGLKGGGASGSGKLAVNKEDIKGLAAEFRRALPLLCSQTAFMEGLQTAEEEELIAALRGEFDDAGTKKRRRRKGRRRGRRRKGEKGATHPLTESTLPPSYTDSVFGGWNKVPSMDNTNTALGSGKGGPPTEKRKGGKRSKRGGKGGKASSLKALRAVDMAAYLSKVTRDGFVASELLQFDRHSMLTHTGKHAYTQSKEAPPSGRGGLLQPLPRLPSIAQKLPSTPPQQQEEQQDGSTSMGRQLQGRSASWEKPPSLERVLALMPTSRRETKTSQQLPNARQSTPDQQQPALAASLTKGRWQSAIGSGRSAVGSMSEQTNDNGHADLSGYLDQLEQTGGT</sequence>
<feature type="compositionally biased region" description="Polar residues" evidence="1">
    <location>
        <begin position="28"/>
        <end position="45"/>
    </location>
</feature>
<accession>A0A7S3QWR6</accession>
<feature type="compositionally biased region" description="Basic residues" evidence="1">
    <location>
        <begin position="194"/>
        <end position="204"/>
    </location>
</feature>
<feature type="compositionally biased region" description="Polar residues" evidence="1">
    <location>
        <begin position="332"/>
        <end position="349"/>
    </location>
</feature>
<feature type="compositionally biased region" description="Basic residues" evidence="1">
    <location>
        <begin position="127"/>
        <end position="143"/>
    </location>
</feature>
<reference evidence="2" key="1">
    <citation type="submission" date="2021-01" db="EMBL/GenBank/DDBJ databases">
        <authorList>
            <person name="Corre E."/>
            <person name="Pelletier E."/>
            <person name="Niang G."/>
            <person name="Scheremetjew M."/>
            <person name="Finn R."/>
            <person name="Kale V."/>
            <person name="Holt S."/>
            <person name="Cochrane G."/>
            <person name="Meng A."/>
            <person name="Brown T."/>
            <person name="Cohen L."/>
        </authorList>
    </citation>
    <scope>NUCLEOTIDE SEQUENCE</scope>
    <source>
        <strain evidence="2">CCMP1320</strain>
    </source>
</reference>